<evidence type="ECO:0000313" key="3">
    <source>
        <dbReference type="Proteomes" id="UP001244341"/>
    </source>
</evidence>
<organism evidence="2 3">
    <name type="scientific">Tetradesmus obliquus</name>
    <name type="common">Green alga</name>
    <name type="synonym">Acutodesmus obliquus</name>
    <dbReference type="NCBI Taxonomy" id="3088"/>
    <lineage>
        <taxon>Eukaryota</taxon>
        <taxon>Viridiplantae</taxon>
        <taxon>Chlorophyta</taxon>
        <taxon>core chlorophytes</taxon>
        <taxon>Chlorophyceae</taxon>
        <taxon>CS clade</taxon>
        <taxon>Sphaeropleales</taxon>
        <taxon>Scenedesmaceae</taxon>
        <taxon>Tetradesmus</taxon>
    </lineage>
</organism>
<sequence>MRQKLLKRIEDRPTKKRRRAQQTADEPDDTDSEDDEEGEEDGFWLSPRMACRLHFAGCLFVDNWREDLGDKFEIEMMPPVVKPFVRRK</sequence>
<evidence type="ECO:0000313" key="2">
    <source>
        <dbReference type="EMBL" id="WIA10569.1"/>
    </source>
</evidence>
<evidence type="ECO:0000256" key="1">
    <source>
        <dbReference type="SAM" id="MobiDB-lite"/>
    </source>
</evidence>
<feature type="compositionally biased region" description="Acidic residues" evidence="1">
    <location>
        <begin position="25"/>
        <end position="41"/>
    </location>
</feature>
<proteinExistence type="predicted"/>
<keyword evidence="3" id="KW-1185">Reference proteome</keyword>
<dbReference type="EMBL" id="CP126209">
    <property type="protein sequence ID" value="WIA10569.1"/>
    <property type="molecule type" value="Genomic_DNA"/>
</dbReference>
<gene>
    <name evidence="2" type="ORF">OEZ85_010756</name>
</gene>
<name>A0ABY8TN71_TETOB</name>
<accession>A0ABY8TN71</accession>
<dbReference type="Proteomes" id="UP001244341">
    <property type="component" value="Chromosome 2b"/>
</dbReference>
<feature type="region of interest" description="Disordered" evidence="1">
    <location>
        <begin position="1"/>
        <end position="41"/>
    </location>
</feature>
<reference evidence="2 3" key="1">
    <citation type="submission" date="2023-05" db="EMBL/GenBank/DDBJ databases">
        <title>A 100% complete, gapless, phased diploid assembly of the Scenedesmus obliquus UTEX 3031 genome.</title>
        <authorList>
            <person name="Biondi T.C."/>
            <person name="Hanschen E.R."/>
            <person name="Kwon T."/>
            <person name="Eng W."/>
            <person name="Kruse C.P.S."/>
            <person name="Koehler S.I."/>
            <person name="Kunde Y."/>
            <person name="Gleasner C.D."/>
            <person name="You Mak K.T."/>
            <person name="Polle J."/>
            <person name="Hovde B.T."/>
            <person name="Starkenburg S.R."/>
        </authorList>
    </citation>
    <scope>NUCLEOTIDE SEQUENCE [LARGE SCALE GENOMIC DNA]</scope>
    <source>
        <strain evidence="2 3">DOE0152z</strain>
    </source>
</reference>
<protein>
    <submittedName>
        <fullName evidence="2">Uncharacterized protein</fullName>
    </submittedName>
</protein>